<keyword evidence="2" id="KW-0175">Coiled coil</keyword>
<evidence type="ECO:0000259" key="6">
    <source>
        <dbReference type="Pfam" id="PF24568"/>
    </source>
</evidence>
<evidence type="ECO:0000256" key="3">
    <source>
        <dbReference type="SAM" id="MobiDB-lite"/>
    </source>
</evidence>
<feature type="chain" id="PRO_5003863238" evidence="4">
    <location>
        <begin position="30"/>
        <end position="350"/>
    </location>
</feature>
<dbReference type="eggNOG" id="COG3584">
    <property type="taxonomic scope" value="Bacteria"/>
</dbReference>
<dbReference type="AlphaFoldDB" id="K2QFU3"/>
<dbReference type="GO" id="GO:0009254">
    <property type="term" value="P:peptidoglycan turnover"/>
    <property type="evidence" value="ECO:0007669"/>
    <property type="project" value="InterPro"/>
</dbReference>
<sequence>MKKNNWKKGATLLGLTVAMLTLSLHVAKADESSINGEIENFQKQLNSELSQTNAIYAKANDSQTKLKATQAKIDSLTTEIAKTEDKHDSLKARVAEQMRATQSKGGVSTSVIDIILNATDFHEAIQALTSLQVILHAENTQAKDLVNTQKNLEDMQNSLLDSKKELVSTQADYQKKVENLEDSIANLKNKVAENQDILAEMKAKAEQEKIEKAEKEASEPKIETLSAVKTDEEEVSAEDSSASSTDSSTMTEPSAETGSTLTVSATAYSSDNGLGFITATGINLHQNPMCIAVDPSVIPLGSMVEVPGYGIAIAGDTGGAIVGNIIDVHFPTTAQAQAWGRKTIQVNVLS</sequence>
<dbReference type="PATRIC" id="fig|1231377.3.peg.269"/>
<dbReference type="SUPFAM" id="SSF50685">
    <property type="entry name" value="Barwin-like endoglucanases"/>
    <property type="match status" value="1"/>
</dbReference>
<evidence type="ECO:0000256" key="1">
    <source>
        <dbReference type="ARBA" id="ARBA00022729"/>
    </source>
</evidence>
<dbReference type="PANTHER" id="PTHR39160">
    <property type="entry name" value="CELL WALL-BINDING PROTEIN YOCH"/>
    <property type="match status" value="1"/>
</dbReference>
<evidence type="ECO:0000256" key="2">
    <source>
        <dbReference type="SAM" id="Coils"/>
    </source>
</evidence>
<dbReference type="PANTHER" id="PTHR39160:SF6">
    <property type="entry name" value="CELL WALL-BINDING PROTEIN YOCH"/>
    <property type="match status" value="1"/>
</dbReference>
<dbReference type="InterPro" id="IPR051933">
    <property type="entry name" value="Resuscitation_pf_RpfB"/>
</dbReference>
<dbReference type="EMBL" id="AMQS01000002">
    <property type="protein sequence ID" value="EKF52387.1"/>
    <property type="molecule type" value="Genomic_DNA"/>
</dbReference>
<dbReference type="InterPro" id="IPR036908">
    <property type="entry name" value="RlpA-like_sf"/>
</dbReference>
<dbReference type="CDD" id="cd22786">
    <property type="entry name" value="DPBB_YuiC-like"/>
    <property type="match status" value="1"/>
</dbReference>
<dbReference type="eggNOG" id="COG3883">
    <property type="taxonomic scope" value="Bacteria"/>
</dbReference>
<name>K2QFU3_9LACT</name>
<feature type="region of interest" description="Disordered" evidence="3">
    <location>
        <begin position="209"/>
        <end position="259"/>
    </location>
</feature>
<protein>
    <submittedName>
        <fullName evidence="7">Uncharacterized protein</fullName>
    </submittedName>
</protein>
<proteinExistence type="predicted"/>
<dbReference type="Proteomes" id="UP000006787">
    <property type="component" value="Unassembled WGS sequence"/>
</dbReference>
<gene>
    <name evidence="7" type="ORF">C426_0269</name>
</gene>
<dbReference type="Pfam" id="PF06725">
    <property type="entry name" value="3D"/>
    <property type="match status" value="1"/>
</dbReference>
<evidence type="ECO:0000313" key="8">
    <source>
        <dbReference type="Proteomes" id="UP000006787"/>
    </source>
</evidence>
<accession>K2QFU3</accession>
<comment type="caution">
    <text evidence="7">The sequence shown here is derived from an EMBL/GenBank/DDBJ whole genome shotgun (WGS) entry which is preliminary data.</text>
</comment>
<feature type="compositionally biased region" description="Basic and acidic residues" evidence="3">
    <location>
        <begin position="209"/>
        <end position="222"/>
    </location>
</feature>
<dbReference type="GO" id="GO:0019867">
    <property type="term" value="C:outer membrane"/>
    <property type="evidence" value="ECO:0007669"/>
    <property type="project" value="InterPro"/>
</dbReference>
<dbReference type="Gene3D" id="6.10.250.3150">
    <property type="match status" value="1"/>
</dbReference>
<evidence type="ECO:0000256" key="4">
    <source>
        <dbReference type="SAM" id="SignalP"/>
    </source>
</evidence>
<evidence type="ECO:0000259" key="5">
    <source>
        <dbReference type="Pfam" id="PF06725"/>
    </source>
</evidence>
<keyword evidence="1 4" id="KW-0732">Signal</keyword>
<feature type="compositionally biased region" description="Low complexity" evidence="3">
    <location>
        <begin position="238"/>
        <end position="252"/>
    </location>
</feature>
<dbReference type="RefSeq" id="WP_004259642.1">
    <property type="nucleotide sequence ID" value="NZ_AMQS01000002.1"/>
</dbReference>
<evidence type="ECO:0000313" key="7">
    <source>
        <dbReference type="EMBL" id="EKF52387.1"/>
    </source>
</evidence>
<dbReference type="GO" id="GO:0004553">
    <property type="term" value="F:hydrolase activity, hydrolyzing O-glycosyl compounds"/>
    <property type="evidence" value="ECO:0007669"/>
    <property type="project" value="InterPro"/>
</dbReference>
<dbReference type="InterPro" id="IPR057309">
    <property type="entry name" value="PcsB_CC"/>
</dbReference>
<dbReference type="Pfam" id="PF24568">
    <property type="entry name" value="CC_PcsB"/>
    <property type="match status" value="1"/>
</dbReference>
<feature type="coiled-coil region" evidence="2">
    <location>
        <begin position="59"/>
        <end position="100"/>
    </location>
</feature>
<feature type="domain" description="3D" evidence="5">
    <location>
        <begin position="290"/>
        <end position="349"/>
    </location>
</feature>
<feature type="domain" description="Peptidoglycan hydrolase PcsB coiled-coil" evidence="6">
    <location>
        <begin position="80"/>
        <end position="154"/>
    </location>
</feature>
<dbReference type="InterPro" id="IPR010611">
    <property type="entry name" value="3D_dom"/>
</dbReference>
<feature type="signal peptide" evidence="4">
    <location>
        <begin position="1"/>
        <end position="29"/>
    </location>
</feature>
<organism evidence="7 8">
    <name type="scientific">Lactococcus garvieae DCC43</name>
    <dbReference type="NCBI Taxonomy" id="1231377"/>
    <lineage>
        <taxon>Bacteria</taxon>
        <taxon>Bacillati</taxon>
        <taxon>Bacillota</taxon>
        <taxon>Bacilli</taxon>
        <taxon>Lactobacillales</taxon>
        <taxon>Streptococcaceae</taxon>
        <taxon>Lactococcus</taxon>
    </lineage>
</organism>
<reference evidence="7 8" key="1">
    <citation type="journal article" date="2012" name="J. Bacteriol.">
        <title>Genome Sequence of the Bacteriocin-Producing Strain Lactococcus garvieae DCC43.</title>
        <authorList>
            <person name="Gabrielsen C."/>
            <person name="Brede D.A."/>
            <person name="Hernandez P.E."/>
            <person name="Nes I.F."/>
            <person name="Diep D.B."/>
        </authorList>
    </citation>
    <scope>NUCLEOTIDE SEQUENCE [LARGE SCALE GENOMIC DNA]</scope>
    <source>
        <strain evidence="7 8">DCC43</strain>
    </source>
</reference>